<dbReference type="Pfam" id="PF11905">
    <property type="entry name" value="DUF3425"/>
    <property type="match status" value="1"/>
</dbReference>
<reference evidence="3 4" key="1">
    <citation type="submission" date="2018-02" db="EMBL/GenBank/DDBJ databases">
        <title>The genomes of Aspergillus section Nigri reveals drivers in fungal speciation.</title>
        <authorList>
            <consortium name="DOE Joint Genome Institute"/>
            <person name="Vesth T.C."/>
            <person name="Nybo J."/>
            <person name="Theobald S."/>
            <person name="Brandl J."/>
            <person name="Frisvad J.C."/>
            <person name="Nielsen K.F."/>
            <person name="Lyhne E.K."/>
            <person name="Kogle M.E."/>
            <person name="Kuo A."/>
            <person name="Riley R."/>
            <person name="Clum A."/>
            <person name="Nolan M."/>
            <person name="Lipzen A."/>
            <person name="Salamov A."/>
            <person name="Henrissat B."/>
            <person name="Wiebenga A."/>
            <person name="De vries R.P."/>
            <person name="Grigoriev I.V."/>
            <person name="Mortensen U.H."/>
            <person name="Andersen M.R."/>
            <person name="Baker S.E."/>
        </authorList>
    </citation>
    <scope>NUCLEOTIDE SEQUENCE [LARGE SCALE GENOMIC DNA]</scope>
    <source>
        <strain evidence="3 4">CBS 121057</strain>
    </source>
</reference>
<gene>
    <name evidence="3" type="ORF">BO78DRAFT_467888</name>
</gene>
<feature type="coiled-coil region" evidence="1">
    <location>
        <begin position="33"/>
        <end position="92"/>
    </location>
</feature>
<proteinExistence type="predicted"/>
<protein>
    <recommendedName>
        <fullName evidence="5">BZIP transcription factor</fullName>
    </recommendedName>
</protein>
<feature type="region of interest" description="Disordered" evidence="2">
    <location>
        <begin position="97"/>
        <end position="132"/>
    </location>
</feature>
<feature type="region of interest" description="Disordered" evidence="2">
    <location>
        <begin position="1"/>
        <end position="33"/>
    </location>
</feature>
<feature type="compositionally biased region" description="Polar residues" evidence="2">
    <location>
        <begin position="16"/>
        <end position="25"/>
    </location>
</feature>
<organism evidence="3 4">
    <name type="scientific">Aspergillus sclerotiicarbonarius (strain CBS 121057 / IBT 28362)</name>
    <dbReference type="NCBI Taxonomy" id="1448318"/>
    <lineage>
        <taxon>Eukaryota</taxon>
        <taxon>Fungi</taxon>
        <taxon>Dikarya</taxon>
        <taxon>Ascomycota</taxon>
        <taxon>Pezizomycotina</taxon>
        <taxon>Eurotiomycetes</taxon>
        <taxon>Eurotiomycetidae</taxon>
        <taxon>Eurotiales</taxon>
        <taxon>Aspergillaceae</taxon>
        <taxon>Aspergillus</taxon>
        <taxon>Aspergillus subgen. Circumdati</taxon>
    </lineage>
</organism>
<keyword evidence="4" id="KW-1185">Reference proteome</keyword>
<dbReference type="Gene3D" id="1.20.5.170">
    <property type="match status" value="1"/>
</dbReference>
<name>A0A319EJ70_ASPSB</name>
<evidence type="ECO:0000256" key="2">
    <source>
        <dbReference type="SAM" id="MobiDB-lite"/>
    </source>
</evidence>
<dbReference type="CDD" id="cd14688">
    <property type="entry name" value="bZIP_YAP"/>
    <property type="match status" value="1"/>
</dbReference>
<dbReference type="PANTHER" id="PTHR37012">
    <property type="entry name" value="B-ZIP TRANSCRIPTION FACTOR (EUROFUNG)-RELATED"/>
    <property type="match status" value="1"/>
</dbReference>
<accession>A0A319EJ70</accession>
<evidence type="ECO:0000313" key="4">
    <source>
        <dbReference type="Proteomes" id="UP000248423"/>
    </source>
</evidence>
<sequence>MSDSEIPPTRAAGKRSITTLTASQIQHKRDIDRKAQRALRQRTKDRIQELESDIACYRASFSKREQTMIDEIQLLREQNQQLRSSLERIGQLAQGELTSLRDTSSPQHSLDGKDTHNETEPLPSHHVQPGEGSLGTRYTAPLADTDLIAEQDQILLDFIASRRSMLARGVSPVTVLGPEQICPQDLLNPTAIPTSHSISQVMAEVLTTFPHVKLPEKLAFMYLMHLTTRWQVSPNTDSYSRMPVWLRPTVTQITVPHAAWIDNIPWPRVRDILIQEPSRYPFAVFSELYSAHVHVNWPYDSEDIVVDTDDGPLLNSIFEKHIQRLSNWIAPRQFREYFSEWTSDVYGEV</sequence>
<dbReference type="AlphaFoldDB" id="A0A319EJ70"/>
<keyword evidence="1" id="KW-0175">Coiled coil</keyword>
<dbReference type="EMBL" id="KZ826327">
    <property type="protein sequence ID" value="PYI09501.1"/>
    <property type="molecule type" value="Genomic_DNA"/>
</dbReference>
<evidence type="ECO:0000256" key="1">
    <source>
        <dbReference type="SAM" id="Coils"/>
    </source>
</evidence>
<dbReference type="InterPro" id="IPR021833">
    <property type="entry name" value="DUF3425"/>
</dbReference>
<dbReference type="Proteomes" id="UP000248423">
    <property type="component" value="Unassembled WGS sequence"/>
</dbReference>
<dbReference type="VEuPathDB" id="FungiDB:BO78DRAFT_467888"/>
<evidence type="ECO:0000313" key="3">
    <source>
        <dbReference type="EMBL" id="PYI09501.1"/>
    </source>
</evidence>
<feature type="compositionally biased region" description="Polar residues" evidence="2">
    <location>
        <begin position="97"/>
        <end position="108"/>
    </location>
</feature>
<evidence type="ECO:0008006" key="5">
    <source>
        <dbReference type="Google" id="ProtNLM"/>
    </source>
</evidence>
<feature type="compositionally biased region" description="Basic and acidic residues" evidence="2">
    <location>
        <begin position="110"/>
        <end position="119"/>
    </location>
</feature>
<dbReference type="OrthoDB" id="10261951at2759"/>